<organism evidence="4 5">
    <name type="scientific">Candidatus Scalindua brodae</name>
    <dbReference type="NCBI Taxonomy" id="237368"/>
    <lineage>
        <taxon>Bacteria</taxon>
        <taxon>Pseudomonadati</taxon>
        <taxon>Planctomycetota</taxon>
        <taxon>Candidatus Brocadiia</taxon>
        <taxon>Candidatus Brocadiales</taxon>
        <taxon>Candidatus Scalinduaceae</taxon>
        <taxon>Candidatus Scalindua</taxon>
    </lineage>
</organism>
<dbReference type="EMBL" id="JRYO01000207">
    <property type="protein sequence ID" value="KHE91360.1"/>
    <property type="molecule type" value="Genomic_DNA"/>
</dbReference>
<proteinExistence type="predicted"/>
<comment type="caution">
    <text evidence="4">The sequence shown here is derived from an EMBL/GenBank/DDBJ whole genome shotgun (WGS) entry which is preliminary data.</text>
</comment>
<dbReference type="GO" id="GO:0000160">
    <property type="term" value="P:phosphorelay signal transduction system"/>
    <property type="evidence" value="ECO:0007669"/>
    <property type="project" value="InterPro"/>
</dbReference>
<dbReference type="InterPro" id="IPR011006">
    <property type="entry name" value="CheY-like_superfamily"/>
</dbReference>
<dbReference type="AlphaFoldDB" id="A0A0B0EL36"/>
<name>A0A0B0EL36_9BACT</name>
<dbReference type="PROSITE" id="PS50110">
    <property type="entry name" value="RESPONSE_REGULATORY"/>
    <property type="match status" value="1"/>
</dbReference>
<dbReference type="SMART" id="SM00448">
    <property type="entry name" value="REC"/>
    <property type="match status" value="1"/>
</dbReference>
<gene>
    <name evidence="4" type="ORF">SCABRO_02908</name>
</gene>
<dbReference type="InterPro" id="IPR050595">
    <property type="entry name" value="Bact_response_regulator"/>
</dbReference>
<keyword evidence="1 2" id="KW-0597">Phosphoprotein</keyword>
<dbReference type="PANTHER" id="PTHR44591:SF3">
    <property type="entry name" value="RESPONSE REGULATORY DOMAIN-CONTAINING PROTEIN"/>
    <property type="match status" value="1"/>
</dbReference>
<protein>
    <submittedName>
        <fullName evidence="4">Two-component response regulator</fullName>
    </submittedName>
</protein>
<dbReference type="PANTHER" id="PTHR44591">
    <property type="entry name" value="STRESS RESPONSE REGULATOR PROTEIN 1"/>
    <property type="match status" value="1"/>
</dbReference>
<evidence type="ECO:0000313" key="5">
    <source>
        <dbReference type="Proteomes" id="UP000030652"/>
    </source>
</evidence>
<feature type="modified residue" description="4-aspartylphosphate" evidence="2">
    <location>
        <position position="53"/>
    </location>
</feature>
<feature type="domain" description="Response regulatory" evidence="3">
    <location>
        <begin position="4"/>
        <end position="120"/>
    </location>
</feature>
<dbReference type="eggNOG" id="COG0745">
    <property type="taxonomic scope" value="Bacteria"/>
</dbReference>
<evidence type="ECO:0000256" key="1">
    <source>
        <dbReference type="ARBA" id="ARBA00022553"/>
    </source>
</evidence>
<dbReference type="InterPro" id="IPR001789">
    <property type="entry name" value="Sig_transdc_resp-reg_receiver"/>
</dbReference>
<dbReference type="Proteomes" id="UP000030652">
    <property type="component" value="Unassembled WGS sequence"/>
</dbReference>
<dbReference type="Gene3D" id="3.40.50.2300">
    <property type="match status" value="1"/>
</dbReference>
<dbReference type="SUPFAM" id="SSF52172">
    <property type="entry name" value="CheY-like"/>
    <property type="match status" value="1"/>
</dbReference>
<sequence>MGKTIMIVEDEQAFHDLYTMMLEDTDYEIVRAYDGDEALAKLEEKKPDLIILDILLDLVTGDTFFLYIKGMPEYSDIPVIICSSFSQKAYKNLKDMDPNLVFLEKPFTKEKIIEEIMAKIG</sequence>
<evidence type="ECO:0000259" key="3">
    <source>
        <dbReference type="PROSITE" id="PS50110"/>
    </source>
</evidence>
<reference evidence="4 5" key="1">
    <citation type="submission" date="2014-10" db="EMBL/GenBank/DDBJ databases">
        <title>Draft genome of anammox bacterium scalindua brodae, obtained using differential coverage binning of sequence data from two enrichment reactors.</title>
        <authorList>
            <person name="Speth D.R."/>
            <person name="Russ L."/>
            <person name="Kartal B."/>
            <person name="Op den Camp H.J."/>
            <person name="Dutilh B.E."/>
            <person name="Jetten M.S."/>
        </authorList>
    </citation>
    <scope>NUCLEOTIDE SEQUENCE [LARGE SCALE GENOMIC DNA]</scope>
    <source>
        <strain evidence="4">RU1</strain>
    </source>
</reference>
<evidence type="ECO:0000256" key="2">
    <source>
        <dbReference type="PROSITE-ProRule" id="PRU00169"/>
    </source>
</evidence>
<dbReference type="Pfam" id="PF00072">
    <property type="entry name" value="Response_reg"/>
    <property type="match status" value="1"/>
</dbReference>
<evidence type="ECO:0000313" key="4">
    <source>
        <dbReference type="EMBL" id="KHE91360.1"/>
    </source>
</evidence>
<accession>A0A0B0EL36</accession>